<dbReference type="Proteomes" id="UP000004986">
    <property type="component" value="Unassembled WGS sequence"/>
</dbReference>
<feature type="non-terminal residue" evidence="1">
    <location>
        <position position="32"/>
    </location>
</feature>
<comment type="caution">
    <text evidence="1">The sequence shown here is derived from an EMBL/GenBank/DDBJ whole genome shotgun (WGS) entry which is preliminary data.</text>
</comment>
<dbReference type="EMBL" id="AEAI01004710">
    <property type="protein sequence ID" value="EGH49781.1"/>
    <property type="molecule type" value="Genomic_DNA"/>
</dbReference>
<reference evidence="1 2" key="1">
    <citation type="journal article" date="2011" name="PLoS Pathog.">
        <title>Dynamic evolution of pathogenicity revealed by sequencing and comparative genomics of 19 Pseudomonas syringae isolates.</title>
        <authorList>
            <person name="Baltrus D.A."/>
            <person name="Nishimura M.T."/>
            <person name="Romanchuk A."/>
            <person name="Chang J.H."/>
            <person name="Mukhtar M.S."/>
            <person name="Cherkis K."/>
            <person name="Roach J."/>
            <person name="Grant S.R."/>
            <person name="Jones C.D."/>
            <person name="Dangl J.L."/>
        </authorList>
    </citation>
    <scope>NUCLEOTIDE SEQUENCE [LARGE SCALE GENOMIC DNA]</scope>
    <source>
        <strain evidence="1 2">1704B</strain>
    </source>
</reference>
<dbReference type="HOGENOM" id="CLU_3393706_0_0_6"/>
<name>F3GRS8_PSESJ</name>
<evidence type="ECO:0000313" key="1">
    <source>
        <dbReference type="EMBL" id="EGH49781.1"/>
    </source>
</evidence>
<gene>
    <name evidence="1" type="ORF">PSYPI_48243</name>
</gene>
<proteinExistence type="predicted"/>
<protein>
    <submittedName>
        <fullName evidence="1">Uncharacterized protein</fullName>
    </submittedName>
</protein>
<organism evidence="1 2">
    <name type="scientific">Pseudomonas syringae pv. pisi str. 1704B</name>
    <dbReference type="NCBI Taxonomy" id="629263"/>
    <lineage>
        <taxon>Bacteria</taxon>
        <taxon>Pseudomonadati</taxon>
        <taxon>Pseudomonadota</taxon>
        <taxon>Gammaproteobacteria</taxon>
        <taxon>Pseudomonadales</taxon>
        <taxon>Pseudomonadaceae</taxon>
        <taxon>Pseudomonas</taxon>
        <taxon>Pseudomonas syringae</taxon>
    </lineage>
</organism>
<accession>F3GRS8</accession>
<evidence type="ECO:0000313" key="2">
    <source>
        <dbReference type="Proteomes" id="UP000004986"/>
    </source>
</evidence>
<keyword evidence="2" id="KW-1185">Reference proteome</keyword>
<dbReference type="AlphaFoldDB" id="F3GRS8"/>
<sequence length="32" mass="3515">MTWPDGYHQLHEVLDAHPLVGEVRGDGMLAAV</sequence>